<keyword evidence="6 10" id="KW-1133">Transmembrane helix</keyword>
<evidence type="ECO:0000256" key="1">
    <source>
        <dbReference type="ARBA" id="ARBA00004479"/>
    </source>
</evidence>
<keyword evidence="7 10" id="KW-0472">Membrane</keyword>
<dbReference type="PANTHER" id="PTHR22811">
    <property type="entry name" value="TRANSMEMBRANE EMP24 DOMAIN-CONTAINING PROTEIN"/>
    <property type="match status" value="1"/>
</dbReference>
<evidence type="ECO:0000256" key="9">
    <source>
        <dbReference type="RuleBase" id="RU003827"/>
    </source>
</evidence>
<keyword evidence="3" id="KW-0217">Developmental protein</keyword>
<proteinExistence type="evidence at transcript level"/>
<dbReference type="AlphaFoldDB" id="A0A6A7G9G4"/>
<name>A0A6A7G9G4_9CRUS</name>
<keyword evidence="4 9" id="KW-0812">Transmembrane</keyword>
<feature type="chain" id="PRO_5025545421" description="GOLD domain-containing protein" evidence="11">
    <location>
        <begin position="20"/>
        <end position="200"/>
    </location>
</feature>
<reference evidence="13" key="1">
    <citation type="submission" date="2017-11" db="EMBL/GenBank/DDBJ databases">
        <title>The sensing device of the deep-sea amphipod.</title>
        <authorList>
            <person name="Kobayashi H."/>
            <person name="Nagahama T."/>
            <person name="Arai W."/>
            <person name="Sasagawa Y."/>
            <person name="Umeda M."/>
            <person name="Hayashi T."/>
            <person name="Nikaido I."/>
            <person name="Watanabe H."/>
            <person name="Oguri K."/>
            <person name="Kitazato H."/>
            <person name="Fujioka K."/>
            <person name="Kido Y."/>
            <person name="Takami H."/>
        </authorList>
    </citation>
    <scope>NUCLEOTIDE SEQUENCE</scope>
    <source>
        <tissue evidence="13">Whole body</tissue>
    </source>
</reference>
<comment type="similarity">
    <text evidence="2 9">Belongs to the EMP24/GP25L family.</text>
</comment>
<dbReference type="InterPro" id="IPR015720">
    <property type="entry name" value="Emp24-like"/>
</dbReference>
<evidence type="ECO:0000256" key="7">
    <source>
        <dbReference type="ARBA" id="ARBA00023136"/>
    </source>
</evidence>
<dbReference type="Pfam" id="PF01105">
    <property type="entry name" value="EMP24_GP25L"/>
    <property type="match status" value="1"/>
</dbReference>
<organism evidence="13">
    <name type="scientific">Hirondellea gigas</name>
    <dbReference type="NCBI Taxonomy" id="1518452"/>
    <lineage>
        <taxon>Eukaryota</taxon>
        <taxon>Metazoa</taxon>
        <taxon>Ecdysozoa</taxon>
        <taxon>Arthropoda</taxon>
        <taxon>Crustacea</taxon>
        <taxon>Multicrustacea</taxon>
        <taxon>Malacostraca</taxon>
        <taxon>Eumalacostraca</taxon>
        <taxon>Peracarida</taxon>
        <taxon>Amphipoda</taxon>
        <taxon>Amphilochidea</taxon>
        <taxon>Lysianassida</taxon>
        <taxon>Lysianassidira</taxon>
        <taxon>Lysianassoidea</taxon>
        <taxon>Lysianassidae</taxon>
        <taxon>Hirondellea</taxon>
    </lineage>
</organism>
<dbReference type="InterPro" id="IPR009038">
    <property type="entry name" value="GOLD_dom"/>
</dbReference>
<dbReference type="GO" id="GO:0012505">
    <property type="term" value="C:endomembrane system"/>
    <property type="evidence" value="ECO:0007669"/>
    <property type="project" value="UniProtKB-SubCell"/>
</dbReference>
<evidence type="ECO:0000259" key="12">
    <source>
        <dbReference type="PROSITE" id="PS50866"/>
    </source>
</evidence>
<accession>A0A6A7G9G4</accession>
<dbReference type="SUPFAM" id="SSF101576">
    <property type="entry name" value="Supernatant protein factor (SPF), C-terminal domain"/>
    <property type="match status" value="1"/>
</dbReference>
<evidence type="ECO:0000313" key="13">
    <source>
        <dbReference type="EMBL" id="LAC27596.1"/>
    </source>
</evidence>
<dbReference type="SMART" id="SM01190">
    <property type="entry name" value="EMP24_GP25L"/>
    <property type="match status" value="1"/>
</dbReference>
<dbReference type="EMBL" id="IACT01008484">
    <property type="protein sequence ID" value="LAC27596.1"/>
    <property type="molecule type" value="mRNA"/>
</dbReference>
<sequence length="200" mass="23014">MAIFLRFLVVVLCVTRSFAFITRVRANTEECFFQNARVGEKVWGSFRVTTGGQLDINLLVSGPNDYLIYAREKENEGTFTFIAQEEGIHQVCFSNKMSAVSQKTVSFNLHVGTELLVEGIAKKEHLTPLENALDYTSIALQTVHDEQRYLKARERRARSTNESTNSRVLWWSILQAVVCVGMALWQIYYLKSFFEQKRSR</sequence>
<dbReference type="PROSITE" id="PS50866">
    <property type="entry name" value="GOLD"/>
    <property type="match status" value="1"/>
</dbReference>
<feature type="transmembrane region" description="Helical" evidence="10">
    <location>
        <begin position="168"/>
        <end position="190"/>
    </location>
</feature>
<evidence type="ECO:0000256" key="10">
    <source>
        <dbReference type="SAM" id="Phobius"/>
    </source>
</evidence>
<evidence type="ECO:0000256" key="3">
    <source>
        <dbReference type="ARBA" id="ARBA00022473"/>
    </source>
</evidence>
<dbReference type="GO" id="GO:0016020">
    <property type="term" value="C:membrane"/>
    <property type="evidence" value="ECO:0007669"/>
    <property type="project" value="UniProtKB-SubCell"/>
</dbReference>
<comment type="subcellular location">
    <subcellularLocation>
        <location evidence="8">Endomembrane system</location>
        <topology evidence="8">Single-pass membrane protein</topology>
    </subcellularLocation>
    <subcellularLocation>
        <location evidence="1 9">Membrane</location>
        <topology evidence="1 9">Single-pass type I membrane protein</topology>
    </subcellularLocation>
</comment>
<evidence type="ECO:0000256" key="8">
    <source>
        <dbReference type="ARBA" id="ARBA00037847"/>
    </source>
</evidence>
<evidence type="ECO:0000256" key="5">
    <source>
        <dbReference type="ARBA" id="ARBA00022729"/>
    </source>
</evidence>
<protein>
    <recommendedName>
        <fullName evidence="12">GOLD domain-containing protein</fullName>
    </recommendedName>
</protein>
<feature type="domain" description="GOLD" evidence="12">
    <location>
        <begin position="29"/>
        <end position="111"/>
    </location>
</feature>
<evidence type="ECO:0000256" key="2">
    <source>
        <dbReference type="ARBA" id="ARBA00007104"/>
    </source>
</evidence>
<evidence type="ECO:0000256" key="4">
    <source>
        <dbReference type="ARBA" id="ARBA00022692"/>
    </source>
</evidence>
<evidence type="ECO:0000256" key="11">
    <source>
        <dbReference type="SAM" id="SignalP"/>
    </source>
</evidence>
<evidence type="ECO:0000256" key="6">
    <source>
        <dbReference type="ARBA" id="ARBA00022989"/>
    </source>
</evidence>
<dbReference type="InterPro" id="IPR036598">
    <property type="entry name" value="GOLD_dom_sf"/>
</dbReference>
<feature type="signal peptide" evidence="11">
    <location>
        <begin position="1"/>
        <end position="19"/>
    </location>
</feature>
<keyword evidence="5 11" id="KW-0732">Signal</keyword>